<evidence type="ECO:0000256" key="1">
    <source>
        <dbReference type="ARBA" id="ARBA00005440"/>
    </source>
</evidence>
<keyword evidence="2" id="KW-0646">Protease inhibitor</keyword>
<dbReference type="InterPro" id="IPR002160">
    <property type="entry name" value="Prot_inh_Kunz-lg"/>
</dbReference>
<keyword evidence="7" id="KW-1185">Reference proteome</keyword>
<proteinExistence type="inferred from homology"/>
<dbReference type="Pfam" id="PF00197">
    <property type="entry name" value="Kunitz_legume"/>
    <property type="match status" value="2"/>
</dbReference>
<keyword evidence="5" id="KW-0732">Signal</keyword>
<comment type="caution">
    <text evidence="6">The sequence shown here is derived from an EMBL/GenBank/DDBJ whole genome shotgun (WGS) entry which is preliminary data.</text>
</comment>
<dbReference type="SMART" id="SM00452">
    <property type="entry name" value="STI"/>
    <property type="match status" value="1"/>
</dbReference>
<comment type="similarity">
    <text evidence="1">Belongs to the protease inhibitor I3 (leguminous Kunitz-type inhibitor) family.</text>
</comment>
<organism evidence="6 7">
    <name type="scientific">Senna tora</name>
    <dbReference type="NCBI Taxonomy" id="362788"/>
    <lineage>
        <taxon>Eukaryota</taxon>
        <taxon>Viridiplantae</taxon>
        <taxon>Streptophyta</taxon>
        <taxon>Embryophyta</taxon>
        <taxon>Tracheophyta</taxon>
        <taxon>Spermatophyta</taxon>
        <taxon>Magnoliopsida</taxon>
        <taxon>eudicotyledons</taxon>
        <taxon>Gunneridae</taxon>
        <taxon>Pentapetalae</taxon>
        <taxon>rosids</taxon>
        <taxon>fabids</taxon>
        <taxon>Fabales</taxon>
        <taxon>Fabaceae</taxon>
        <taxon>Caesalpinioideae</taxon>
        <taxon>Cassia clade</taxon>
        <taxon>Senna</taxon>
    </lineage>
</organism>
<evidence type="ECO:0000256" key="4">
    <source>
        <dbReference type="ARBA" id="ARBA00023157"/>
    </source>
</evidence>
<keyword evidence="4" id="KW-1015">Disulfide bond</keyword>
<dbReference type="PANTHER" id="PTHR33107">
    <property type="entry name" value="KUNITZ TRYPSIN INHIBITOR 2"/>
    <property type="match status" value="1"/>
</dbReference>
<dbReference type="SUPFAM" id="SSF50386">
    <property type="entry name" value="STI-like"/>
    <property type="match status" value="2"/>
</dbReference>
<evidence type="ECO:0000313" key="7">
    <source>
        <dbReference type="Proteomes" id="UP000634136"/>
    </source>
</evidence>
<sequence>MKIATTSLCLLFLVFAYAIAVDAADPVIVYDDEGNPMEFNGTYMLLPVGGGGIETVEVSHDAVHRPCSLAIVEGETNSSGGLPVTITSCNDYWKPTEYVTTSSCLGFSFAYVPPNNCTNSSLWITITSDTQNDEFIEVFTGSSGAIGGSTFYIQQPSKSSGAPKYTYWINCSNPMFGYCQGMGVKKHNGLNRLCLLHLYSEPLLLLFQFRKIATTSLSLLFLVIAFAYAVAADDEIVNDAEGNPMEINGTYMLLPTPQVGAGGIGTVAVSHDAIHGPCSLAIVEGEPNSSGLPVTITSCHSSKHTNYVTTSSCLVFSFAFVPPNNCTNSSIWVLRTSDTLNDVFVEVLTGGSGAIGGSTFYIKPSRSASAAKYTYWLNCSKDIFGYCAGVGVKKDNGLNRLFLLHGQYHDPLLLQFHKVHHREKNGISMVV</sequence>
<dbReference type="InterPro" id="IPR011065">
    <property type="entry name" value="Kunitz_inhibitor_STI-like_sf"/>
</dbReference>
<dbReference type="PROSITE" id="PS00283">
    <property type="entry name" value="SOYBEAN_KUNITZ"/>
    <property type="match status" value="2"/>
</dbReference>
<name>A0A834W7M5_9FABA</name>
<evidence type="ECO:0000256" key="3">
    <source>
        <dbReference type="ARBA" id="ARBA00022900"/>
    </source>
</evidence>
<feature type="chain" id="PRO_5032573251" evidence="5">
    <location>
        <begin position="24"/>
        <end position="431"/>
    </location>
</feature>
<dbReference type="GO" id="GO:0004867">
    <property type="term" value="F:serine-type endopeptidase inhibitor activity"/>
    <property type="evidence" value="ECO:0007669"/>
    <property type="project" value="UniProtKB-KW"/>
</dbReference>
<feature type="signal peptide" evidence="5">
    <location>
        <begin position="1"/>
        <end position="23"/>
    </location>
</feature>
<keyword evidence="3" id="KW-0722">Serine protease inhibitor</keyword>
<dbReference type="AlphaFoldDB" id="A0A834W7M5"/>
<dbReference type="PANTHER" id="PTHR33107:SF81">
    <property type="entry name" value="TRYPSIN INHIBITOR A"/>
    <property type="match status" value="1"/>
</dbReference>
<evidence type="ECO:0000256" key="2">
    <source>
        <dbReference type="ARBA" id="ARBA00022690"/>
    </source>
</evidence>
<dbReference type="Proteomes" id="UP000634136">
    <property type="component" value="Unassembled WGS sequence"/>
</dbReference>
<gene>
    <name evidence="6" type="ORF">G2W53_034311</name>
</gene>
<evidence type="ECO:0000313" key="6">
    <source>
        <dbReference type="EMBL" id="KAF7813335.1"/>
    </source>
</evidence>
<dbReference type="Gene3D" id="2.80.10.50">
    <property type="match status" value="2"/>
</dbReference>
<reference evidence="6" key="1">
    <citation type="submission" date="2020-09" db="EMBL/GenBank/DDBJ databases">
        <title>Genome-Enabled Discovery of Anthraquinone Biosynthesis in Senna tora.</title>
        <authorList>
            <person name="Kang S.-H."/>
            <person name="Pandey R.P."/>
            <person name="Lee C.-M."/>
            <person name="Sim J.-S."/>
            <person name="Jeong J.-T."/>
            <person name="Choi B.-S."/>
            <person name="Jung M."/>
            <person name="Ginzburg D."/>
            <person name="Zhao K."/>
            <person name="Won S.Y."/>
            <person name="Oh T.-J."/>
            <person name="Yu Y."/>
            <person name="Kim N.-H."/>
            <person name="Lee O.R."/>
            <person name="Lee T.-H."/>
            <person name="Bashyal P."/>
            <person name="Kim T.-S."/>
            <person name="Lee W.-H."/>
            <person name="Kawkins C."/>
            <person name="Kim C.-K."/>
            <person name="Kim J.S."/>
            <person name="Ahn B.O."/>
            <person name="Rhee S.Y."/>
            <person name="Sohng J.K."/>
        </authorList>
    </citation>
    <scope>NUCLEOTIDE SEQUENCE</scope>
    <source>
        <tissue evidence="6">Leaf</tissue>
    </source>
</reference>
<dbReference type="EMBL" id="JAAIUW010000010">
    <property type="protein sequence ID" value="KAF7813335.1"/>
    <property type="molecule type" value="Genomic_DNA"/>
</dbReference>
<evidence type="ECO:0000256" key="5">
    <source>
        <dbReference type="SAM" id="SignalP"/>
    </source>
</evidence>
<protein>
    <submittedName>
        <fullName evidence="6">Kunitz-type trypsin inhibitor KTI1</fullName>
    </submittedName>
</protein>
<accession>A0A834W7M5</accession>